<proteinExistence type="predicted"/>
<gene>
    <name evidence="1" type="ORF">OXU80_22130</name>
</gene>
<accession>A0ACD4NKW4</accession>
<dbReference type="Proteomes" id="UP001163223">
    <property type="component" value="Chromosome"/>
</dbReference>
<keyword evidence="2" id="KW-1185">Reference proteome</keyword>
<dbReference type="EMBL" id="CP113520">
    <property type="protein sequence ID" value="WAJ27513.1"/>
    <property type="molecule type" value="Genomic_DNA"/>
</dbReference>
<protein>
    <submittedName>
        <fullName evidence="1">Uncharacterized protein</fullName>
    </submittedName>
</protein>
<evidence type="ECO:0000313" key="2">
    <source>
        <dbReference type="Proteomes" id="UP001163223"/>
    </source>
</evidence>
<reference evidence="1" key="1">
    <citation type="submission" date="2022-11" db="EMBL/GenBank/DDBJ databases">
        <title>beta-Carotene-producing bacterium, Jeongeuplla avenae sp. nov., alleviates the salt stress of Arabidopsis seedlings.</title>
        <authorList>
            <person name="Jiang L."/>
            <person name="Lee J."/>
        </authorList>
    </citation>
    <scope>NUCLEOTIDE SEQUENCE</scope>
    <source>
        <strain evidence="1">DY_R2A_6</strain>
    </source>
</reference>
<name>A0ACD4NKW4_9HYPH</name>
<evidence type="ECO:0000313" key="1">
    <source>
        <dbReference type="EMBL" id="WAJ27513.1"/>
    </source>
</evidence>
<organism evidence="1 2">
    <name type="scientific">Antarcticirhabdus aurantiaca</name>
    <dbReference type="NCBI Taxonomy" id="2606717"/>
    <lineage>
        <taxon>Bacteria</taxon>
        <taxon>Pseudomonadati</taxon>
        <taxon>Pseudomonadota</taxon>
        <taxon>Alphaproteobacteria</taxon>
        <taxon>Hyphomicrobiales</taxon>
        <taxon>Aurantimonadaceae</taxon>
        <taxon>Antarcticirhabdus</taxon>
    </lineage>
</organism>
<sequence>MAKLSCLERQAIAKMVQGGFTFCGDSFFPSFASARHCMASLVRRGYAAASPDAFGDAYKPTDAARDFVTYGIEAEEAMQREVGHG</sequence>